<dbReference type="SUPFAM" id="SSF51556">
    <property type="entry name" value="Metallo-dependent hydrolases"/>
    <property type="match status" value="1"/>
</dbReference>
<comment type="catalytic activity">
    <reaction evidence="7">
        <text>N-acetyl-D-glucosamine 6-phosphate + H2O = D-glucosamine 6-phosphate + acetate</text>
        <dbReference type="Rhea" id="RHEA:22936"/>
        <dbReference type="ChEBI" id="CHEBI:15377"/>
        <dbReference type="ChEBI" id="CHEBI:30089"/>
        <dbReference type="ChEBI" id="CHEBI:57513"/>
        <dbReference type="ChEBI" id="CHEBI:58725"/>
        <dbReference type="EC" id="3.5.1.25"/>
    </reaction>
</comment>
<dbReference type="Proteomes" id="UP000476064">
    <property type="component" value="Chromosome"/>
</dbReference>
<dbReference type="SUPFAM" id="SSF51338">
    <property type="entry name" value="Composite domain of metallo-dependent hydrolases"/>
    <property type="match status" value="1"/>
</dbReference>
<feature type="binding site" evidence="11">
    <location>
        <position position="233"/>
    </location>
    <ligand>
        <name>substrate</name>
    </ligand>
</feature>
<feature type="binding site" evidence="11">
    <location>
        <position position="146"/>
    </location>
    <ligand>
        <name>substrate</name>
    </ligand>
</feature>
<accession>A0A6C0G3Y5</accession>
<feature type="binding site" evidence="12">
    <location>
        <position position="135"/>
    </location>
    <ligand>
        <name>Zn(2+)</name>
        <dbReference type="ChEBI" id="CHEBI:29105"/>
    </ligand>
</feature>
<feature type="binding site" evidence="11">
    <location>
        <begin position="225"/>
        <end position="226"/>
    </location>
    <ligand>
        <name>substrate</name>
    </ligand>
</feature>
<keyword evidence="5 9" id="KW-0378">Hydrolase</keyword>
<organism evidence="14 15">
    <name type="scientific">Paenibacillus lycopersici</name>
    <dbReference type="NCBI Taxonomy" id="2704462"/>
    <lineage>
        <taxon>Bacteria</taxon>
        <taxon>Bacillati</taxon>
        <taxon>Bacillota</taxon>
        <taxon>Bacilli</taxon>
        <taxon>Bacillales</taxon>
        <taxon>Paenibacillaceae</taxon>
        <taxon>Paenibacillus</taxon>
    </lineage>
</organism>
<dbReference type="PIRSF" id="PIRSF038994">
    <property type="entry name" value="NagA"/>
    <property type="match status" value="1"/>
</dbReference>
<dbReference type="Gene3D" id="2.30.40.10">
    <property type="entry name" value="Urease, subunit C, domain 1"/>
    <property type="match status" value="1"/>
</dbReference>
<dbReference type="Gene3D" id="3.20.20.140">
    <property type="entry name" value="Metal-dependent hydrolases"/>
    <property type="match status" value="1"/>
</dbReference>
<evidence type="ECO:0000313" key="15">
    <source>
        <dbReference type="Proteomes" id="UP000476064"/>
    </source>
</evidence>
<evidence type="ECO:0000256" key="1">
    <source>
        <dbReference type="ARBA" id="ARBA00010716"/>
    </source>
</evidence>
<dbReference type="AlphaFoldDB" id="A0A6C0G3Y5"/>
<feature type="binding site" evidence="12">
    <location>
        <position position="201"/>
    </location>
    <ligand>
        <name>Zn(2+)</name>
        <dbReference type="ChEBI" id="CHEBI:29105"/>
    </ligand>
</feature>
<evidence type="ECO:0000256" key="10">
    <source>
        <dbReference type="PIRSR" id="PIRSR038994-1"/>
    </source>
</evidence>
<dbReference type="GO" id="GO:0006046">
    <property type="term" value="P:N-acetylglucosamine catabolic process"/>
    <property type="evidence" value="ECO:0007669"/>
    <property type="project" value="TreeGrafter"/>
</dbReference>
<sequence>MASKAAYWTNATIYTPAGIVEQGTLVVDDAGTIAAIGGPELAADPAIARHDAGGRLLLPGFIDVHIHGGGGCNVMSGTYAELDGVSRFHAAHGTTAFLATTTTAPLAEIEQALRASADAMNQGVTGAGLIGIHLEGPYLSERRRGAQSKADLRIPTEAEIKRLIDAAAGQIRIATVAPEIDGGMAAVRQFAAGGITVSAGHSDATFEQMRDAVGAGISHTTHHFNGMSPLHHREPGVAGAGLLLSELTTELICDGIHVHPAAVKLLFETKGAMNVCLITDAVTCAGLPDGDYGGVTMHEGQIYLKDGSSLAGSALTTIQALRNAIRFTGYSLERLLPSITEVPARQAGVSDRKGSLETGKDADFVLVDRELDLYETIVGGRSVYARQSHEA</sequence>
<dbReference type="InterPro" id="IPR011059">
    <property type="entry name" value="Metal-dep_hydrolase_composite"/>
</dbReference>
<dbReference type="PANTHER" id="PTHR11113">
    <property type="entry name" value="N-ACETYLGLUCOSAMINE-6-PHOSPHATE DEACETYLASE"/>
    <property type="match status" value="1"/>
</dbReference>
<evidence type="ECO:0000313" key="14">
    <source>
        <dbReference type="EMBL" id="QHT61430.1"/>
    </source>
</evidence>
<evidence type="ECO:0000256" key="11">
    <source>
        <dbReference type="PIRSR" id="PIRSR038994-2"/>
    </source>
</evidence>
<dbReference type="Pfam" id="PF01979">
    <property type="entry name" value="Amidohydro_1"/>
    <property type="match status" value="1"/>
</dbReference>
<evidence type="ECO:0000256" key="5">
    <source>
        <dbReference type="ARBA" id="ARBA00022801"/>
    </source>
</evidence>
<evidence type="ECO:0000256" key="12">
    <source>
        <dbReference type="PIRSR" id="PIRSR038994-3"/>
    </source>
</evidence>
<evidence type="ECO:0000256" key="4">
    <source>
        <dbReference type="ARBA" id="ARBA00022723"/>
    </source>
</evidence>
<evidence type="ECO:0000256" key="6">
    <source>
        <dbReference type="ARBA" id="ARBA00023277"/>
    </source>
</evidence>
<proteinExistence type="inferred from homology"/>
<feature type="binding site" evidence="12">
    <location>
        <position position="222"/>
    </location>
    <ligand>
        <name>Zn(2+)</name>
        <dbReference type="ChEBI" id="CHEBI:29105"/>
    </ligand>
</feature>
<dbReference type="KEGG" id="plyc:GXP70_16645"/>
<protein>
    <recommendedName>
        <fullName evidence="3">N-acetylglucosamine-6-phosphate deacetylase</fullName>
        <ecNumber evidence="2">3.5.1.25</ecNumber>
    </recommendedName>
</protein>
<evidence type="ECO:0000256" key="9">
    <source>
        <dbReference type="PIRNR" id="PIRNR038994"/>
    </source>
</evidence>
<comment type="similarity">
    <text evidence="1 9">Belongs to the metallo-dependent hydrolases superfamily. NagA family.</text>
</comment>
<dbReference type="FunFam" id="3.20.20.140:FF:000004">
    <property type="entry name" value="N-acetylglucosamine-6-phosphate deacetylase"/>
    <property type="match status" value="1"/>
</dbReference>
<comment type="pathway">
    <text evidence="8">Amino-sugar metabolism; N-acetylneuraminate degradation; D-fructose 6-phosphate from N-acetylneuraminate: step 4/5.</text>
</comment>
<gene>
    <name evidence="14" type="primary">nagA</name>
    <name evidence="14" type="ORF">GXP70_16645</name>
</gene>
<evidence type="ECO:0000256" key="7">
    <source>
        <dbReference type="ARBA" id="ARBA00047647"/>
    </source>
</evidence>
<evidence type="ECO:0000256" key="2">
    <source>
        <dbReference type="ARBA" id="ARBA00011899"/>
    </source>
</evidence>
<dbReference type="InterPro" id="IPR003764">
    <property type="entry name" value="GlcNAc_6-P_deAcase"/>
</dbReference>
<dbReference type="CDD" id="cd00854">
    <property type="entry name" value="NagA"/>
    <property type="match status" value="1"/>
</dbReference>
<dbReference type="GO" id="GO:0046872">
    <property type="term" value="F:metal ion binding"/>
    <property type="evidence" value="ECO:0007669"/>
    <property type="project" value="UniProtKB-KW"/>
</dbReference>
<dbReference type="PANTHER" id="PTHR11113:SF14">
    <property type="entry name" value="N-ACETYLGLUCOSAMINE-6-PHOSPHATE DEACETYLASE"/>
    <property type="match status" value="1"/>
</dbReference>
<dbReference type="GO" id="GO:0008448">
    <property type="term" value="F:N-acetylglucosamine-6-phosphate deacetylase activity"/>
    <property type="evidence" value="ECO:0007669"/>
    <property type="project" value="UniProtKB-EC"/>
</dbReference>
<dbReference type="InterPro" id="IPR006680">
    <property type="entry name" value="Amidohydro-rel"/>
</dbReference>
<evidence type="ECO:0000256" key="8">
    <source>
        <dbReference type="ARBA" id="ARBA00060590"/>
    </source>
</evidence>
<dbReference type="RefSeq" id="WP_162357869.1">
    <property type="nucleotide sequence ID" value="NZ_CP048209.1"/>
</dbReference>
<reference evidence="14 15" key="1">
    <citation type="submission" date="2020-01" db="EMBL/GenBank/DDBJ databases">
        <title>Paenibacillus sp. nov., isolated from tomato rhizosphere.</title>
        <authorList>
            <person name="Weon H.-Y."/>
            <person name="Lee S.A."/>
        </authorList>
    </citation>
    <scope>NUCLEOTIDE SEQUENCE [LARGE SCALE GENOMIC DNA]</scope>
    <source>
        <strain evidence="14 15">12200R-189</strain>
    </source>
</reference>
<feature type="binding site" evidence="11">
    <location>
        <position position="257"/>
    </location>
    <ligand>
        <name>substrate</name>
    </ligand>
</feature>
<dbReference type="EC" id="3.5.1.25" evidence="2"/>
<evidence type="ECO:0000259" key="13">
    <source>
        <dbReference type="Pfam" id="PF01979"/>
    </source>
</evidence>
<keyword evidence="15" id="KW-1185">Reference proteome</keyword>
<feature type="binding site" evidence="11">
    <location>
        <begin position="310"/>
        <end position="312"/>
    </location>
    <ligand>
        <name>substrate</name>
    </ligand>
</feature>
<name>A0A6C0G3Y5_9BACL</name>
<keyword evidence="4 12" id="KW-0479">Metal-binding</keyword>
<evidence type="ECO:0000256" key="3">
    <source>
        <dbReference type="ARBA" id="ARBA00018029"/>
    </source>
</evidence>
<dbReference type="InterPro" id="IPR032466">
    <property type="entry name" value="Metal_Hydrolase"/>
</dbReference>
<dbReference type="EMBL" id="CP048209">
    <property type="protein sequence ID" value="QHT61430.1"/>
    <property type="molecule type" value="Genomic_DNA"/>
</dbReference>
<feature type="domain" description="Amidohydrolase-related" evidence="13">
    <location>
        <begin position="57"/>
        <end position="380"/>
    </location>
</feature>
<comment type="cofactor">
    <cofactor evidence="12">
        <name>a divalent metal cation</name>
        <dbReference type="ChEBI" id="CHEBI:60240"/>
    </cofactor>
    <text evidence="12">Binds 1 divalent metal cation per subunit.</text>
</comment>
<keyword evidence="6 9" id="KW-0119">Carbohydrate metabolism</keyword>
<dbReference type="NCBIfam" id="TIGR00221">
    <property type="entry name" value="nagA"/>
    <property type="match status" value="1"/>
</dbReference>
<feature type="active site" description="Proton donor/acceptor" evidence="10">
    <location>
        <position position="280"/>
    </location>
</feature>